<accession>A0A381X1V4</accession>
<evidence type="ECO:0000259" key="1">
    <source>
        <dbReference type="Pfam" id="PF01968"/>
    </source>
</evidence>
<dbReference type="PANTHER" id="PTHR11365:SF10">
    <property type="entry name" value="HYDANTOINASE_OXOPROLINASE"/>
    <property type="match status" value="1"/>
</dbReference>
<evidence type="ECO:0000313" key="3">
    <source>
        <dbReference type="EMBL" id="SVA58193.1"/>
    </source>
</evidence>
<dbReference type="PANTHER" id="PTHR11365">
    <property type="entry name" value="5-OXOPROLINASE RELATED"/>
    <property type="match status" value="1"/>
</dbReference>
<dbReference type="Pfam" id="PF01968">
    <property type="entry name" value="Hydantoinase_A"/>
    <property type="match status" value="1"/>
</dbReference>
<dbReference type="SUPFAM" id="SSF53067">
    <property type="entry name" value="Actin-like ATPase domain"/>
    <property type="match status" value="2"/>
</dbReference>
<dbReference type="GO" id="GO:0016787">
    <property type="term" value="F:hydrolase activity"/>
    <property type="evidence" value="ECO:0007669"/>
    <property type="project" value="InterPro"/>
</dbReference>
<organism evidence="3">
    <name type="scientific">marine metagenome</name>
    <dbReference type="NCBI Taxonomy" id="408172"/>
    <lineage>
        <taxon>unclassified sequences</taxon>
        <taxon>metagenomes</taxon>
        <taxon>ecological metagenomes</taxon>
    </lineage>
</organism>
<protein>
    <recommendedName>
        <fullName evidence="4">Hydantoinase/oxoprolinase N-terminal domain-containing protein</fullName>
    </recommendedName>
</protein>
<dbReference type="InterPro" id="IPR008040">
    <property type="entry name" value="Hydant_A_N"/>
</dbReference>
<gene>
    <name evidence="3" type="ORF">METZ01_LOCUS111047</name>
</gene>
<sequence>MVEVTTLGHQSVVPSTIRLGIDVGGTNTDAVAMDGPTLLARTKVPTTEDVTSGIFSALEEILNQIPAGRRPGAVMIGTTHFTNALVERKGLTPTAVLRLALPATTLLPPLIDWPAELSDAIGGFTFMAQGGHEFDGREISPLDRREIRNIAKQMRKDGVLAAAVCGVFSPVNPVHEQEAAVILEEEIPGIQVTMSHQNGRIGILERENAATINASLAGLATHTIGGIRVALEKQALSVPLYLTQNDGTLMDADFAAKFPVFTIASGPTNSMRGAAYLSGVRDGIVVDIGGSSTDVGALVNGFPREASVAMELGGVRTNFRMPDVLSIALGGGSVIRESGESGFVSIGPDSIGYRLTEDSQIFGGCTLTATDVAAASGLTQIGNPSLIRSLDTNLVSSTIREIKTQVEKTVDRMKTTMEPLPVVLVGGGSILVDDDLNGASRVLRPAHADVANAIGAAMSQVGGQIEGVYTLDNMTREQALDTAKAEAVERAVHAGAAPGSVEIVEIDEIPLTYLPSNAILIRVKAAGELINVGN</sequence>
<evidence type="ECO:0008006" key="4">
    <source>
        <dbReference type="Google" id="ProtNLM"/>
    </source>
</evidence>
<name>A0A381X1V4_9ZZZZ</name>
<feature type="domain" description="Hydantoinase A/oxoprolinase" evidence="1">
    <location>
        <begin position="206"/>
        <end position="375"/>
    </location>
</feature>
<dbReference type="AlphaFoldDB" id="A0A381X1V4"/>
<reference evidence="3" key="1">
    <citation type="submission" date="2018-05" db="EMBL/GenBank/DDBJ databases">
        <authorList>
            <person name="Lanie J.A."/>
            <person name="Ng W.-L."/>
            <person name="Kazmierczak K.M."/>
            <person name="Andrzejewski T.M."/>
            <person name="Davidsen T.M."/>
            <person name="Wayne K.J."/>
            <person name="Tettelin H."/>
            <person name="Glass J.I."/>
            <person name="Rusch D."/>
            <person name="Podicherti R."/>
            <person name="Tsui H.-C.T."/>
            <person name="Winkler M.E."/>
        </authorList>
    </citation>
    <scope>NUCLEOTIDE SEQUENCE</scope>
</reference>
<dbReference type="EMBL" id="UINC01013476">
    <property type="protein sequence ID" value="SVA58193.1"/>
    <property type="molecule type" value="Genomic_DNA"/>
</dbReference>
<dbReference type="Pfam" id="PF05378">
    <property type="entry name" value="Hydant_A_N"/>
    <property type="match status" value="1"/>
</dbReference>
<feature type="domain" description="Hydantoinase/oxoprolinase N-terminal" evidence="2">
    <location>
        <begin position="18"/>
        <end position="186"/>
    </location>
</feature>
<dbReference type="Gene3D" id="3.30.420.40">
    <property type="match status" value="1"/>
</dbReference>
<evidence type="ECO:0000259" key="2">
    <source>
        <dbReference type="Pfam" id="PF05378"/>
    </source>
</evidence>
<proteinExistence type="predicted"/>
<dbReference type="InterPro" id="IPR002821">
    <property type="entry name" value="Hydantoinase_A"/>
</dbReference>
<dbReference type="InterPro" id="IPR045079">
    <property type="entry name" value="Oxoprolinase-like"/>
</dbReference>
<dbReference type="InterPro" id="IPR043129">
    <property type="entry name" value="ATPase_NBD"/>
</dbReference>